<name>A0ABS6JN65_9BACI</name>
<proteinExistence type="predicted"/>
<organism evidence="1 2">
    <name type="scientific">Evansella alkalicola</name>
    <dbReference type="NCBI Taxonomy" id="745819"/>
    <lineage>
        <taxon>Bacteria</taxon>
        <taxon>Bacillati</taxon>
        <taxon>Bacillota</taxon>
        <taxon>Bacilli</taxon>
        <taxon>Bacillales</taxon>
        <taxon>Bacillaceae</taxon>
        <taxon>Evansella</taxon>
    </lineage>
</organism>
<protein>
    <submittedName>
        <fullName evidence="1">Uncharacterized protein</fullName>
    </submittedName>
</protein>
<dbReference type="Proteomes" id="UP000790580">
    <property type="component" value="Unassembled WGS sequence"/>
</dbReference>
<sequence length="397" mass="47370">MLNFENLYEHIILNSKFYWREFTTVAFALYDKEKVYLYNHPNYSNEGKHYYIIQWNSQFNGANTLIMYDHYPTAIVNLDYYNDIEKIYAILQHELFHGLQYLNEEKRFPNEFLGMIYPLLKENLELRSRERKILYNAVIAPSHTEKINLLKHFISIREKRRSYINDFLEYETSIETVEGPAFYIELHAYSHISSNKKEVEIKEYGYDLLDNKESAFNLRKSCYSSGLYICLLLDELSPDWKEVLFMTEKSLYDLLKDTVDWEVNDTQEVEISLETNFIFNAIRENTQEVFRHFENDKGHHLLIIGEIICKEFDPMNVVAYENQLLHKTFLSILINEKEYYISQPVITHFYQKVSSITKLHIVLNEKPVYKNGVVRIKGLGKIKGQYSFDKGYHYVVI</sequence>
<dbReference type="EMBL" id="JAHQCR010000006">
    <property type="protein sequence ID" value="MBU9719913.1"/>
    <property type="molecule type" value="Genomic_DNA"/>
</dbReference>
<keyword evidence="2" id="KW-1185">Reference proteome</keyword>
<dbReference type="RefSeq" id="WP_088074269.1">
    <property type="nucleotide sequence ID" value="NZ_JAHQCR010000006.1"/>
</dbReference>
<gene>
    <name evidence="1" type="ORF">KS407_00485</name>
</gene>
<comment type="caution">
    <text evidence="1">The sequence shown here is derived from an EMBL/GenBank/DDBJ whole genome shotgun (WGS) entry which is preliminary data.</text>
</comment>
<evidence type="ECO:0000313" key="2">
    <source>
        <dbReference type="Proteomes" id="UP000790580"/>
    </source>
</evidence>
<accession>A0ABS6JN65</accession>
<reference evidence="1 2" key="1">
    <citation type="submission" date="2021-06" db="EMBL/GenBank/DDBJ databases">
        <title>Bacillus sp. RD4P76, an endophyte from a halophyte.</title>
        <authorList>
            <person name="Sun J.-Q."/>
        </authorList>
    </citation>
    <scope>NUCLEOTIDE SEQUENCE [LARGE SCALE GENOMIC DNA]</scope>
    <source>
        <strain evidence="1 2">JCM 17098</strain>
    </source>
</reference>
<evidence type="ECO:0000313" key="1">
    <source>
        <dbReference type="EMBL" id="MBU9719913.1"/>
    </source>
</evidence>